<sequence>MAGSSIYIWLRTEVQGDGATVAMEIKWCHYLRSDRVERLQPIRNPTEATTTRHTHLCLAQFQNTSPFSQRSNFTTENNIISLEDDLVQSILQWSCDSGMSWFYSFLSSLFKKLP</sequence>
<dbReference type="EMBL" id="CAAKNF010000192">
    <property type="protein sequence ID" value="VIO91040.1"/>
    <property type="molecule type" value="Genomic_DNA"/>
</dbReference>
<gene>
    <name evidence="1" type="primary">Bm13099</name>
    <name evidence="1" type="ORF">BM_BM13099</name>
</gene>
<organism evidence="1">
    <name type="scientific">Brugia malayi</name>
    <name type="common">Filarial nematode worm</name>
    <dbReference type="NCBI Taxonomy" id="6279"/>
    <lineage>
        <taxon>Eukaryota</taxon>
        <taxon>Metazoa</taxon>
        <taxon>Ecdysozoa</taxon>
        <taxon>Nematoda</taxon>
        <taxon>Chromadorea</taxon>
        <taxon>Rhabditida</taxon>
        <taxon>Spirurina</taxon>
        <taxon>Spiruromorpha</taxon>
        <taxon>Filarioidea</taxon>
        <taxon>Onchocercidae</taxon>
        <taxon>Brugia</taxon>
    </lineage>
</organism>
<dbReference type="KEGG" id="bmy:BM_BM13099"/>
<dbReference type="CTD" id="66057770"/>
<dbReference type="AlphaFoldDB" id="A0A4E9F5A9"/>
<reference evidence="1" key="1">
    <citation type="submission" date="2019-04" db="EMBL/GenBank/DDBJ databases">
        <authorList>
            <person name="Howe K."/>
            <person name="Paulini M."/>
            <person name="Williams G."/>
        </authorList>
    </citation>
    <scope>NUCLEOTIDE SEQUENCE [LARGE SCALE GENOMIC DNA]</scope>
    <source>
        <strain evidence="1">FR3</strain>
    </source>
</reference>
<dbReference type="RefSeq" id="XP_042932665.1">
    <property type="nucleotide sequence ID" value="XM_043076731.1"/>
</dbReference>
<proteinExistence type="predicted"/>
<dbReference type="GeneID" id="66057770"/>
<protein>
    <submittedName>
        <fullName evidence="1">Uncharacterized protein</fullName>
    </submittedName>
</protein>
<name>A0A4E9F5A9_BRUMA</name>
<evidence type="ECO:0000313" key="1">
    <source>
        <dbReference type="EMBL" id="VIO91040.1"/>
    </source>
</evidence>
<accession>A0A4E9F5A9</accession>